<dbReference type="SUPFAM" id="SSF47384">
    <property type="entry name" value="Homodimeric domain of signal transducing histidine kinase"/>
    <property type="match status" value="1"/>
</dbReference>
<dbReference type="PANTHER" id="PTHR45339">
    <property type="entry name" value="HYBRID SIGNAL TRANSDUCTION HISTIDINE KINASE J"/>
    <property type="match status" value="1"/>
</dbReference>
<protein>
    <recommendedName>
        <fullName evidence="2">histidine kinase</fullName>
        <ecNumber evidence="2">2.7.13.3</ecNumber>
    </recommendedName>
</protein>
<evidence type="ECO:0000256" key="6">
    <source>
        <dbReference type="SAM" id="Phobius"/>
    </source>
</evidence>
<dbReference type="AlphaFoldDB" id="A0A919BKV5"/>
<feature type="modified residue" description="4-aspartylphosphate" evidence="5">
    <location>
        <position position="550"/>
    </location>
</feature>
<dbReference type="PANTHER" id="PTHR45339:SF1">
    <property type="entry name" value="HYBRID SIGNAL TRANSDUCTION HISTIDINE KINASE J"/>
    <property type="match status" value="1"/>
</dbReference>
<name>A0A919BKV5_9GAMM</name>
<dbReference type="SUPFAM" id="SSF55874">
    <property type="entry name" value="ATPase domain of HSP90 chaperone/DNA topoisomerase II/histidine kinase"/>
    <property type="match status" value="1"/>
</dbReference>
<proteinExistence type="predicted"/>
<dbReference type="SMART" id="SM00448">
    <property type="entry name" value="REC"/>
    <property type="match status" value="1"/>
</dbReference>
<evidence type="ECO:0000313" key="9">
    <source>
        <dbReference type="EMBL" id="GHF97044.1"/>
    </source>
</evidence>
<dbReference type="EMBL" id="BNCK01000006">
    <property type="protein sequence ID" value="GHF97044.1"/>
    <property type="molecule type" value="Genomic_DNA"/>
</dbReference>
<dbReference type="InterPro" id="IPR001789">
    <property type="entry name" value="Sig_transdc_resp-reg_receiver"/>
</dbReference>
<dbReference type="InterPro" id="IPR036097">
    <property type="entry name" value="HisK_dim/P_sf"/>
</dbReference>
<dbReference type="Pfam" id="PF00512">
    <property type="entry name" value="HisKA"/>
    <property type="match status" value="1"/>
</dbReference>
<reference evidence="9" key="2">
    <citation type="submission" date="2020-09" db="EMBL/GenBank/DDBJ databases">
        <authorList>
            <person name="Sun Q."/>
            <person name="Kim S."/>
        </authorList>
    </citation>
    <scope>NUCLEOTIDE SEQUENCE</scope>
    <source>
        <strain evidence="9">KCTC 42731</strain>
    </source>
</reference>
<dbReference type="SMART" id="SM00388">
    <property type="entry name" value="HisKA"/>
    <property type="match status" value="1"/>
</dbReference>
<dbReference type="FunFam" id="3.30.565.10:FF:000010">
    <property type="entry name" value="Sensor histidine kinase RcsC"/>
    <property type="match status" value="1"/>
</dbReference>
<evidence type="ECO:0000256" key="5">
    <source>
        <dbReference type="PROSITE-ProRule" id="PRU00169"/>
    </source>
</evidence>
<keyword evidence="4" id="KW-0902">Two-component regulatory system</keyword>
<evidence type="ECO:0000256" key="4">
    <source>
        <dbReference type="ARBA" id="ARBA00023012"/>
    </source>
</evidence>
<dbReference type="PROSITE" id="PS50109">
    <property type="entry name" value="HIS_KIN"/>
    <property type="match status" value="1"/>
</dbReference>
<reference evidence="9" key="1">
    <citation type="journal article" date="2014" name="Int. J. Syst. Evol. Microbiol.">
        <title>Complete genome sequence of Corynebacterium casei LMG S-19264T (=DSM 44701T), isolated from a smear-ripened cheese.</title>
        <authorList>
            <consortium name="US DOE Joint Genome Institute (JGI-PGF)"/>
            <person name="Walter F."/>
            <person name="Albersmeier A."/>
            <person name="Kalinowski J."/>
            <person name="Ruckert C."/>
        </authorList>
    </citation>
    <scope>NUCLEOTIDE SEQUENCE</scope>
    <source>
        <strain evidence="9">KCTC 42731</strain>
    </source>
</reference>
<sequence>MKQSTLATKKQKLRWHHVYYVLALIDIITIVAALSLTQVLMSTYESSVNDNKKMSLSVNEFVKLGYIAQAVNEPGNRIFESRDINAESQALKQNLTWFNTAFKHAKANLNSSFTTEQLVELEHYLEEINSNMNAMVSHTYDIFDAISKNENVRAGGHMSQMDAELYATTHAIGEITQYITEIQNQHFQRQLLRAKQMKQYESVISVVVLVIISIVTLFGHRLGKKLKDNEDKITQSLAEAKQAALAKEQFLANMSHEIRTPMNASLSLLKMIDNQDMSRKDKQYLRLALSSSENLLMIINDILNLSKIESTGITLEQINFDITELINAQVEIYQASNGNEAVNLTFDGSGISQSKLKGDSHRLTQVLNNLLNNAFKFTQAGSISIIATTQTLQEGVKLTIDIQDTGIGIAQDKLDSIFDPFLQADASTTRHYGGTGLGLSISKKICEKMAGDLSVKSEEGHGSTFTISVLMEIADQAFDTRQEQSHNDKPAENLTFEPLNLHLLVAEDNRINQVVIKDALKKMGCTVDLVSNGEEAVKQISSCHQGVLMDCMMPVKDGYQATKEIRELAAPVKDIHIIALTANSLEGDKEKCLAAGMDDYLTKPINFNALHNKLANLVPVESE</sequence>
<dbReference type="EC" id="2.7.13.3" evidence="2"/>
<evidence type="ECO:0000256" key="1">
    <source>
        <dbReference type="ARBA" id="ARBA00000085"/>
    </source>
</evidence>
<comment type="catalytic activity">
    <reaction evidence="1">
        <text>ATP + protein L-histidine = ADP + protein N-phospho-L-histidine.</text>
        <dbReference type="EC" id="2.7.13.3"/>
    </reaction>
</comment>
<dbReference type="Pfam" id="PF00072">
    <property type="entry name" value="Response_reg"/>
    <property type="match status" value="1"/>
</dbReference>
<feature type="transmembrane region" description="Helical" evidence="6">
    <location>
        <begin position="200"/>
        <end position="219"/>
    </location>
</feature>
<dbReference type="InterPro" id="IPR011006">
    <property type="entry name" value="CheY-like_superfamily"/>
</dbReference>
<gene>
    <name evidence="9" type="ORF">GCM10017161_26440</name>
</gene>
<feature type="transmembrane region" description="Helical" evidence="6">
    <location>
        <begin position="20"/>
        <end position="44"/>
    </location>
</feature>
<organism evidence="9 10">
    <name type="scientific">Thalassotalea marina</name>
    <dbReference type="NCBI Taxonomy" id="1673741"/>
    <lineage>
        <taxon>Bacteria</taxon>
        <taxon>Pseudomonadati</taxon>
        <taxon>Pseudomonadota</taxon>
        <taxon>Gammaproteobacteria</taxon>
        <taxon>Alteromonadales</taxon>
        <taxon>Colwelliaceae</taxon>
        <taxon>Thalassotalea</taxon>
    </lineage>
</organism>
<dbReference type="PRINTS" id="PR00344">
    <property type="entry name" value="BCTRLSENSOR"/>
</dbReference>
<evidence type="ECO:0000256" key="3">
    <source>
        <dbReference type="ARBA" id="ARBA00022553"/>
    </source>
</evidence>
<dbReference type="CDD" id="cd17546">
    <property type="entry name" value="REC_hyHK_CKI1_RcsC-like"/>
    <property type="match status" value="1"/>
</dbReference>
<keyword evidence="6" id="KW-1133">Transmembrane helix</keyword>
<dbReference type="SUPFAM" id="SSF52172">
    <property type="entry name" value="CheY-like"/>
    <property type="match status" value="1"/>
</dbReference>
<dbReference type="CDD" id="cd16922">
    <property type="entry name" value="HATPase_EvgS-ArcB-TorS-like"/>
    <property type="match status" value="1"/>
</dbReference>
<dbReference type="Pfam" id="PF02518">
    <property type="entry name" value="HATPase_c"/>
    <property type="match status" value="1"/>
</dbReference>
<comment type="caution">
    <text evidence="9">The sequence shown here is derived from an EMBL/GenBank/DDBJ whole genome shotgun (WGS) entry which is preliminary data.</text>
</comment>
<keyword evidence="3 5" id="KW-0597">Phosphoprotein</keyword>
<feature type="domain" description="Response regulatory" evidence="8">
    <location>
        <begin position="502"/>
        <end position="618"/>
    </location>
</feature>
<dbReference type="RefSeq" id="WP_189771441.1">
    <property type="nucleotide sequence ID" value="NZ_BNCK01000006.1"/>
</dbReference>
<dbReference type="Gene3D" id="1.10.287.130">
    <property type="match status" value="1"/>
</dbReference>
<dbReference type="InterPro" id="IPR005467">
    <property type="entry name" value="His_kinase_dom"/>
</dbReference>
<feature type="domain" description="Histidine kinase" evidence="7">
    <location>
        <begin position="253"/>
        <end position="473"/>
    </location>
</feature>
<keyword evidence="6" id="KW-0812">Transmembrane</keyword>
<dbReference type="CDD" id="cd00082">
    <property type="entry name" value="HisKA"/>
    <property type="match status" value="1"/>
</dbReference>
<dbReference type="Proteomes" id="UP000623842">
    <property type="component" value="Unassembled WGS sequence"/>
</dbReference>
<evidence type="ECO:0000259" key="7">
    <source>
        <dbReference type="PROSITE" id="PS50109"/>
    </source>
</evidence>
<dbReference type="GO" id="GO:0000155">
    <property type="term" value="F:phosphorelay sensor kinase activity"/>
    <property type="evidence" value="ECO:0007669"/>
    <property type="project" value="InterPro"/>
</dbReference>
<evidence type="ECO:0000313" key="10">
    <source>
        <dbReference type="Proteomes" id="UP000623842"/>
    </source>
</evidence>
<dbReference type="InterPro" id="IPR003661">
    <property type="entry name" value="HisK_dim/P_dom"/>
</dbReference>
<dbReference type="Gene3D" id="3.30.565.10">
    <property type="entry name" value="Histidine kinase-like ATPase, C-terminal domain"/>
    <property type="match status" value="1"/>
</dbReference>
<evidence type="ECO:0000259" key="8">
    <source>
        <dbReference type="PROSITE" id="PS50110"/>
    </source>
</evidence>
<keyword evidence="6" id="KW-0472">Membrane</keyword>
<dbReference type="InterPro" id="IPR036890">
    <property type="entry name" value="HATPase_C_sf"/>
</dbReference>
<dbReference type="SMART" id="SM00387">
    <property type="entry name" value="HATPase_c"/>
    <property type="match status" value="1"/>
</dbReference>
<evidence type="ECO:0000256" key="2">
    <source>
        <dbReference type="ARBA" id="ARBA00012438"/>
    </source>
</evidence>
<accession>A0A919BKV5</accession>
<keyword evidence="10" id="KW-1185">Reference proteome</keyword>
<dbReference type="InterPro" id="IPR003594">
    <property type="entry name" value="HATPase_dom"/>
</dbReference>
<dbReference type="Gene3D" id="3.40.50.2300">
    <property type="match status" value="1"/>
</dbReference>
<dbReference type="InterPro" id="IPR004358">
    <property type="entry name" value="Sig_transdc_His_kin-like_C"/>
</dbReference>
<dbReference type="PROSITE" id="PS50110">
    <property type="entry name" value="RESPONSE_REGULATORY"/>
    <property type="match status" value="1"/>
</dbReference>